<dbReference type="Proteomes" id="UP001208570">
    <property type="component" value="Unassembled WGS sequence"/>
</dbReference>
<dbReference type="GO" id="GO:0012505">
    <property type="term" value="C:endomembrane system"/>
    <property type="evidence" value="ECO:0007669"/>
    <property type="project" value="UniProtKB-SubCell"/>
</dbReference>
<dbReference type="InterPro" id="IPR002524">
    <property type="entry name" value="Cation_efflux"/>
</dbReference>
<feature type="compositionally biased region" description="Polar residues" evidence="8">
    <location>
        <begin position="41"/>
        <end position="50"/>
    </location>
</feature>
<dbReference type="InterPro" id="IPR027469">
    <property type="entry name" value="Cation_efflux_TMD_sf"/>
</dbReference>
<evidence type="ECO:0000256" key="2">
    <source>
        <dbReference type="ARBA" id="ARBA00008873"/>
    </source>
</evidence>
<evidence type="ECO:0000256" key="5">
    <source>
        <dbReference type="ARBA" id="ARBA00022989"/>
    </source>
</evidence>
<feature type="transmembrane region" description="Helical" evidence="9">
    <location>
        <begin position="262"/>
        <end position="284"/>
    </location>
</feature>
<feature type="compositionally biased region" description="Basic and acidic residues" evidence="8">
    <location>
        <begin position="96"/>
        <end position="108"/>
    </location>
</feature>
<dbReference type="FunFam" id="1.20.1510.10:FF:000005">
    <property type="entry name" value="Putative Cation diffusion facilitator 1"/>
    <property type="match status" value="1"/>
</dbReference>
<feature type="transmembrane region" description="Helical" evidence="9">
    <location>
        <begin position="329"/>
        <end position="349"/>
    </location>
</feature>
<comment type="subcellular location">
    <subcellularLocation>
        <location evidence="1">Endomembrane system</location>
        <topology evidence="1">Multi-pass membrane protein</topology>
    </subcellularLocation>
</comment>
<dbReference type="Pfam" id="PF01545">
    <property type="entry name" value="Cation_efflux"/>
    <property type="match status" value="1"/>
</dbReference>
<evidence type="ECO:0000259" key="11">
    <source>
        <dbReference type="Pfam" id="PF16916"/>
    </source>
</evidence>
<feature type="domain" description="Cation efflux protein transmembrane" evidence="10">
    <location>
        <begin position="265"/>
        <end position="457"/>
    </location>
</feature>
<dbReference type="SUPFAM" id="SSF160240">
    <property type="entry name" value="Cation efflux protein cytoplasmic domain-like"/>
    <property type="match status" value="1"/>
</dbReference>
<name>A0AAD9J9S7_9ANNE</name>
<keyword evidence="3" id="KW-0813">Transport</keyword>
<evidence type="ECO:0000256" key="9">
    <source>
        <dbReference type="SAM" id="Phobius"/>
    </source>
</evidence>
<dbReference type="GO" id="GO:0008324">
    <property type="term" value="F:monoatomic cation transmembrane transporter activity"/>
    <property type="evidence" value="ECO:0007669"/>
    <property type="project" value="InterPro"/>
</dbReference>
<dbReference type="FunFam" id="3.30.70.1350:FF:000001">
    <property type="entry name" value="Metal tolerance protein 11"/>
    <property type="match status" value="1"/>
</dbReference>
<evidence type="ECO:0000313" key="13">
    <source>
        <dbReference type="Proteomes" id="UP001208570"/>
    </source>
</evidence>
<proteinExistence type="inferred from homology"/>
<keyword evidence="7 9" id="KW-0472">Membrane</keyword>
<dbReference type="EMBL" id="JAODUP010000465">
    <property type="protein sequence ID" value="KAK2149134.1"/>
    <property type="molecule type" value="Genomic_DNA"/>
</dbReference>
<feature type="transmembrane region" description="Helical" evidence="9">
    <location>
        <begin position="433"/>
        <end position="454"/>
    </location>
</feature>
<evidence type="ECO:0000313" key="12">
    <source>
        <dbReference type="EMBL" id="KAK2149134.1"/>
    </source>
</evidence>
<dbReference type="Gene3D" id="1.20.1510.10">
    <property type="entry name" value="Cation efflux protein transmembrane domain"/>
    <property type="match status" value="1"/>
</dbReference>
<keyword evidence="5 9" id="KW-1133">Transmembrane helix</keyword>
<feature type="region of interest" description="Disordered" evidence="8">
    <location>
        <begin position="1"/>
        <end position="108"/>
    </location>
</feature>
<feature type="domain" description="Cation efflux protein cytoplasmic" evidence="11">
    <location>
        <begin position="464"/>
        <end position="538"/>
    </location>
</feature>
<evidence type="ECO:0000256" key="3">
    <source>
        <dbReference type="ARBA" id="ARBA00022448"/>
    </source>
</evidence>
<feature type="transmembrane region" description="Helical" evidence="9">
    <location>
        <begin position="369"/>
        <end position="390"/>
    </location>
</feature>
<protein>
    <recommendedName>
        <fullName evidence="14">Cation efflux protein cytoplasmic domain-containing protein</fullName>
    </recommendedName>
</protein>
<dbReference type="GO" id="GO:0016020">
    <property type="term" value="C:membrane"/>
    <property type="evidence" value="ECO:0007669"/>
    <property type="project" value="InterPro"/>
</dbReference>
<comment type="caution">
    <text evidence="12">The sequence shown here is derived from an EMBL/GenBank/DDBJ whole genome shotgun (WGS) entry which is preliminary data.</text>
</comment>
<evidence type="ECO:0008006" key="14">
    <source>
        <dbReference type="Google" id="ProtNLM"/>
    </source>
</evidence>
<evidence type="ECO:0000256" key="7">
    <source>
        <dbReference type="ARBA" id="ARBA00023136"/>
    </source>
</evidence>
<organism evidence="12 13">
    <name type="scientific">Paralvinella palmiformis</name>
    <dbReference type="NCBI Taxonomy" id="53620"/>
    <lineage>
        <taxon>Eukaryota</taxon>
        <taxon>Metazoa</taxon>
        <taxon>Spiralia</taxon>
        <taxon>Lophotrochozoa</taxon>
        <taxon>Annelida</taxon>
        <taxon>Polychaeta</taxon>
        <taxon>Sedentaria</taxon>
        <taxon>Canalipalpata</taxon>
        <taxon>Terebellida</taxon>
        <taxon>Terebelliformia</taxon>
        <taxon>Alvinellidae</taxon>
        <taxon>Paralvinella</taxon>
    </lineage>
</organism>
<feature type="transmembrane region" description="Helical" evidence="9">
    <location>
        <begin position="290"/>
        <end position="309"/>
    </location>
</feature>
<keyword evidence="13" id="KW-1185">Reference proteome</keyword>
<comment type="similarity">
    <text evidence="2">Belongs to the cation diffusion facilitator (CDF) transporter (TC 2.A.4) family. SLC30A subfamily.</text>
</comment>
<dbReference type="SUPFAM" id="SSF161111">
    <property type="entry name" value="Cation efflux protein transmembrane domain-like"/>
    <property type="match status" value="1"/>
</dbReference>
<dbReference type="InterPro" id="IPR050291">
    <property type="entry name" value="CDF_Transporter"/>
</dbReference>
<feature type="compositionally biased region" description="Basic and acidic residues" evidence="8">
    <location>
        <begin position="190"/>
        <end position="216"/>
    </location>
</feature>
<sequence>MTCQKMDAGNPLISNPEATTESTLEKTHSRECTPNPEVKIQTPSEVSLSINDEPGVTSLLGSPDDDTQSENGQHKCLRTPSRAHSEQLLSSSPNVARKETDHMDSQSWHERSKCKIKWGQGSLDTDLKSEGFNEKSKMCRAKSECGEVYIHPACVFHTNPPSAASSLSYLQHKIVVEEIAPTESSIMQGNHDEDKDWKVPIEDFSSKRRGKQKEDKGLPKRIRRYYKTQDELISAFEDLQLDVDDAMESAAAQRRLAHLSSILAKVSLAANLLLLIGKAVAAGLTGSLSVISAVIDSGVDLVSGALMWWSSKAIKNRDLYQYPQGRTKLEPVAIVVVSVVMALASVQMVREAVEKVIRFATEDADGPVFGLLATILCVLTVVIKLVLFIVCKRVKTPSSQTLATDHRNDVISNSGALVCGYIGYKFWKYMDPMGAMIISLYIIISWFITGWAQIKMLTGHTARPDFLKKITWIALNHHPDVLLIDTVRAFHFGSNFLVEVDIVLPEEMNLCEAHDIGESLQVKIENLTEVERAFVHLDYECEHSPFSEHKQV</sequence>
<dbReference type="PANTHER" id="PTHR43840:SF13">
    <property type="entry name" value="CATION EFFLUX PROTEIN CYTOPLASMIC DOMAIN-CONTAINING PROTEIN"/>
    <property type="match status" value="1"/>
</dbReference>
<dbReference type="Pfam" id="PF16916">
    <property type="entry name" value="ZT_dimer"/>
    <property type="match status" value="1"/>
</dbReference>
<dbReference type="InterPro" id="IPR036837">
    <property type="entry name" value="Cation_efflux_CTD_sf"/>
</dbReference>
<feature type="compositionally biased region" description="Polar residues" evidence="8">
    <location>
        <begin position="12"/>
        <end position="22"/>
    </location>
</feature>
<dbReference type="NCBIfam" id="TIGR01297">
    <property type="entry name" value="CDF"/>
    <property type="match status" value="1"/>
</dbReference>
<dbReference type="PANTHER" id="PTHR43840">
    <property type="entry name" value="MITOCHONDRIAL METAL TRANSPORTER 1-RELATED"/>
    <property type="match status" value="1"/>
</dbReference>
<dbReference type="Gene3D" id="3.30.70.1350">
    <property type="entry name" value="Cation efflux protein, cytoplasmic domain"/>
    <property type="match status" value="1"/>
</dbReference>
<evidence type="ECO:0000259" key="10">
    <source>
        <dbReference type="Pfam" id="PF01545"/>
    </source>
</evidence>
<reference evidence="12" key="1">
    <citation type="journal article" date="2023" name="Mol. Biol. Evol.">
        <title>Third-Generation Sequencing Reveals the Adaptive Role of the Epigenome in Three Deep-Sea Polychaetes.</title>
        <authorList>
            <person name="Perez M."/>
            <person name="Aroh O."/>
            <person name="Sun Y."/>
            <person name="Lan Y."/>
            <person name="Juniper S.K."/>
            <person name="Young C.R."/>
            <person name="Angers B."/>
            <person name="Qian P.Y."/>
        </authorList>
    </citation>
    <scope>NUCLEOTIDE SEQUENCE</scope>
    <source>
        <strain evidence="12">P08H-3</strain>
    </source>
</reference>
<dbReference type="InterPro" id="IPR027470">
    <property type="entry name" value="Cation_efflux_CTD"/>
</dbReference>
<keyword evidence="6" id="KW-0406">Ion transport</keyword>
<dbReference type="InterPro" id="IPR058533">
    <property type="entry name" value="Cation_efflux_TM"/>
</dbReference>
<feature type="transmembrane region" description="Helical" evidence="9">
    <location>
        <begin position="410"/>
        <end position="427"/>
    </location>
</feature>
<evidence type="ECO:0000256" key="4">
    <source>
        <dbReference type="ARBA" id="ARBA00022692"/>
    </source>
</evidence>
<keyword evidence="4 9" id="KW-0812">Transmembrane</keyword>
<evidence type="ECO:0000256" key="8">
    <source>
        <dbReference type="SAM" id="MobiDB-lite"/>
    </source>
</evidence>
<dbReference type="AlphaFoldDB" id="A0AAD9J9S7"/>
<accession>A0AAD9J9S7</accession>
<gene>
    <name evidence="12" type="ORF">LSH36_465g01029</name>
</gene>
<evidence type="ECO:0000256" key="6">
    <source>
        <dbReference type="ARBA" id="ARBA00023065"/>
    </source>
</evidence>
<evidence type="ECO:0000256" key="1">
    <source>
        <dbReference type="ARBA" id="ARBA00004127"/>
    </source>
</evidence>
<feature type="region of interest" description="Disordered" evidence="8">
    <location>
        <begin position="184"/>
        <end position="216"/>
    </location>
</feature>